<evidence type="ECO:0000256" key="2">
    <source>
        <dbReference type="ARBA" id="ARBA00022517"/>
    </source>
</evidence>
<keyword evidence="7" id="KW-0539">Nucleus</keyword>
<feature type="repeat" description="WD" evidence="8">
    <location>
        <begin position="129"/>
        <end position="171"/>
    </location>
</feature>
<keyword evidence="3" id="KW-0698">rRNA processing</keyword>
<dbReference type="OrthoDB" id="4096at2759"/>
<keyword evidence="4 8" id="KW-0853">WD repeat</keyword>
<dbReference type="Pfam" id="PF23869">
    <property type="entry name" value="Beta-prop_WDR75_1st"/>
    <property type="match status" value="1"/>
</dbReference>
<dbReference type="AlphaFoldDB" id="A0A0C3AZ19"/>
<evidence type="ECO:0000256" key="5">
    <source>
        <dbReference type="ARBA" id="ARBA00022737"/>
    </source>
</evidence>
<organism evidence="11 12">
    <name type="scientific">Scleroderma citrinum Foug A</name>
    <dbReference type="NCBI Taxonomy" id="1036808"/>
    <lineage>
        <taxon>Eukaryota</taxon>
        <taxon>Fungi</taxon>
        <taxon>Dikarya</taxon>
        <taxon>Basidiomycota</taxon>
        <taxon>Agaricomycotina</taxon>
        <taxon>Agaricomycetes</taxon>
        <taxon>Agaricomycetidae</taxon>
        <taxon>Boletales</taxon>
        <taxon>Sclerodermatineae</taxon>
        <taxon>Sclerodermataceae</taxon>
        <taxon>Scleroderma</taxon>
    </lineage>
</organism>
<evidence type="ECO:0000256" key="7">
    <source>
        <dbReference type="ARBA" id="ARBA00023242"/>
    </source>
</evidence>
<feature type="repeat" description="WD" evidence="8">
    <location>
        <begin position="327"/>
        <end position="368"/>
    </location>
</feature>
<gene>
    <name evidence="11" type="ORF">SCLCIDRAFT_1161029</name>
</gene>
<feature type="region of interest" description="Disordered" evidence="9">
    <location>
        <begin position="1"/>
        <end position="71"/>
    </location>
</feature>
<dbReference type="InterPro" id="IPR001680">
    <property type="entry name" value="WD40_rpt"/>
</dbReference>
<accession>A0A0C3AZ19</accession>
<comment type="subcellular location">
    <subcellularLocation>
        <location evidence="1">Nucleus</location>
        <location evidence="1">Nucleolus</location>
    </subcellularLocation>
</comment>
<reference evidence="11 12" key="1">
    <citation type="submission" date="2014-04" db="EMBL/GenBank/DDBJ databases">
        <authorList>
            <consortium name="DOE Joint Genome Institute"/>
            <person name="Kuo A."/>
            <person name="Kohler A."/>
            <person name="Nagy L.G."/>
            <person name="Floudas D."/>
            <person name="Copeland A."/>
            <person name="Barry K.W."/>
            <person name="Cichocki N."/>
            <person name="Veneault-Fourrey C."/>
            <person name="LaButti K."/>
            <person name="Lindquist E.A."/>
            <person name="Lipzen A."/>
            <person name="Lundell T."/>
            <person name="Morin E."/>
            <person name="Murat C."/>
            <person name="Sun H."/>
            <person name="Tunlid A."/>
            <person name="Henrissat B."/>
            <person name="Grigoriev I.V."/>
            <person name="Hibbett D.S."/>
            <person name="Martin F."/>
            <person name="Nordberg H.P."/>
            <person name="Cantor M.N."/>
            <person name="Hua S.X."/>
        </authorList>
    </citation>
    <scope>NUCLEOTIDE SEQUENCE [LARGE SCALE GENOMIC DNA]</scope>
    <source>
        <strain evidence="11 12">Foug A</strain>
    </source>
</reference>
<dbReference type="InterPro" id="IPR011047">
    <property type="entry name" value="Quinoprotein_ADH-like_sf"/>
</dbReference>
<evidence type="ECO:0000256" key="1">
    <source>
        <dbReference type="ARBA" id="ARBA00004604"/>
    </source>
</evidence>
<proteinExistence type="predicted"/>
<feature type="domain" description="WD repeat-containing protein 75 second beta-propeller" evidence="10">
    <location>
        <begin position="480"/>
        <end position="722"/>
    </location>
</feature>
<dbReference type="EMBL" id="KN822005">
    <property type="protein sequence ID" value="KIM70232.1"/>
    <property type="molecule type" value="Genomic_DNA"/>
</dbReference>
<dbReference type="FunCoup" id="A0A0C3AZ19">
    <property type="interactions" value="583"/>
</dbReference>
<dbReference type="PROSITE" id="PS50082">
    <property type="entry name" value="WD_REPEATS_2"/>
    <property type="match status" value="2"/>
</dbReference>
<dbReference type="GO" id="GO:0003723">
    <property type="term" value="F:RNA binding"/>
    <property type="evidence" value="ECO:0007669"/>
    <property type="project" value="InterPro"/>
</dbReference>
<keyword evidence="12" id="KW-1185">Reference proteome</keyword>
<dbReference type="STRING" id="1036808.A0A0C3AZ19"/>
<dbReference type="Pfam" id="PF23769">
    <property type="entry name" value="Beta-prop_WDR75_2nd"/>
    <property type="match status" value="1"/>
</dbReference>
<dbReference type="GO" id="GO:0032040">
    <property type="term" value="C:small-subunit processome"/>
    <property type="evidence" value="ECO:0007669"/>
    <property type="project" value="InterPro"/>
</dbReference>
<feature type="compositionally biased region" description="Basic residues" evidence="9">
    <location>
        <begin position="957"/>
        <end position="967"/>
    </location>
</feature>
<dbReference type="Gene3D" id="2.130.10.10">
    <property type="entry name" value="YVTN repeat-like/Quinoprotein amine dehydrogenase"/>
    <property type="match status" value="3"/>
</dbReference>
<dbReference type="InterPro" id="IPR053826">
    <property type="entry name" value="WDR75"/>
</dbReference>
<evidence type="ECO:0000259" key="10">
    <source>
        <dbReference type="Pfam" id="PF23769"/>
    </source>
</evidence>
<keyword evidence="5" id="KW-0677">Repeat</keyword>
<name>A0A0C3AZ19_9AGAM</name>
<evidence type="ECO:0000256" key="4">
    <source>
        <dbReference type="ARBA" id="ARBA00022574"/>
    </source>
</evidence>
<dbReference type="GO" id="GO:0045943">
    <property type="term" value="P:positive regulation of transcription by RNA polymerase I"/>
    <property type="evidence" value="ECO:0007669"/>
    <property type="project" value="InterPro"/>
</dbReference>
<evidence type="ECO:0000313" key="12">
    <source>
        <dbReference type="Proteomes" id="UP000053989"/>
    </source>
</evidence>
<dbReference type="PROSITE" id="PS50294">
    <property type="entry name" value="WD_REPEATS_REGION"/>
    <property type="match status" value="2"/>
</dbReference>
<sequence>MAAEVINHAPLILPQPKDAPRLPTSHPSSLRSKATKCSKKKDKRREKVKLASEIQRGETSRRKSGGLKKLEDTSSGRWNWTFLTDGTVSSHPPVFTRDGSHFFSVVGSTIKICSTLSGKVVSTLPQSHDEGHTDVITSAILSAQNSFQLITASLDGTIKVWDFLEGVLLRTIDMDQPIHHICAHEKTKSHVFVAVAKAQTTVQDETYMLLRVSLKSHTSGSATEVQKPSEVLPIGKTKRLSGLAISASGKQLIAIAGYKVHVAQIATLKSGFMKFVSPEVLTCLAVHPSEDYFATGDVKGVVRLWYCLDPNLVKVIGVEKKSQTSALHWHAHAVSSIAFTANGAYLLSGGEEAVLVIWQLHTGNREFVPRVGSPIKTIAVSPPRASEEEYLLGLTDATHAFVSSTTLKLSRVFAQIRIDPSVSAAVPSSSSAPLAFHSLSETIILPSSHPSSLQSFSPSSFALVAELEVSPSNRVSRRDEKVLEPSRVEHAIISSTGDWMATVDHREGSEYFRGEIYLKFWYWDKKNAFWILNTRIDRPHGLHKITSVSFGPDPSVVQLVTTGTDRKLKCWRIQTIKDKRGNEEVSWVPRSSFGFESDTPRHASWSPDGSLLAVATGTSVILYDPCTNVPLHTFVCRESPRPRQAHFIGPSGRFLVVIGDLDLVVWNVTSRSVLWQFRNDRPFEIVEPHPRRDAFITTHSSRSLSEVTVTIFHARSPVPQMVHVLPFAIRNLVWYPRLSAPVRESFSLVGLTHNHSLILMGDAVDAQEGPSAPSMALQKPVPPKRSLFEEMFGVPAIANVSVHQPRDHLDAQPGAVLPWRSSETTSFFDAPSHLMPSIDTFFDSLVDSFLHLRTIDTEPQTVPDFQPEVDAAMSVDEEPNLGRKSTDIPAELVLQEFTPVFQEIAESRAYPPGKVLVSSNAVKNPKPAPRAPGPHRSFQSSAPSPKQPTPPSCPMKAGKKRSRPSLG</sequence>
<dbReference type="PANTHER" id="PTHR44215">
    <property type="entry name" value="WD REPEAT-CONTAINING PROTEIN 75"/>
    <property type="match status" value="1"/>
</dbReference>
<feature type="region of interest" description="Disordered" evidence="9">
    <location>
        <begin position="918"/>
        <end position="967"/>
    </location>
</feature>
<dbReference type="SMART" id="SM00320">
    <property type="entry name" value="WD40"/>
    <property type="match status" value="5"/>
</dbReference>
<reference evidence="12" key="2">
    <citation type="submission" date="2015-01" db="EMBL/GenBank/DDBJ databases">
        <title>Evolutionary Origins and Diversification of the Mycorrhizal Mutualists.</title>
        <authorList>
            <consortium name="DOE Joint Genome Institute"/>
            <consortium name="Mycorrhizal Genomics Consortium"/>
            <person name="Kohler A."/>
            <person name="Kuo A."/>
            <person name="Nagy L.G."/>
            <person name="Floudas D."/>
            <person name="Copeland A."/>
            <person name="Barry K.W."/>
            <person name="Cichocki N."/>
            <person name="Veneault-Fourrey C."/>
            <person name="LaButti K."/>
            <person name="Lindquist E.A."/>
            <person name="Lipzen A."/>
            <person name="Lundell T."/>
            <person name="Morin E."/>
            <person name="Murat C."/>
            <person name="Riley R."/>
            <person name="Ohm R."/>
            <person name="Sun H."/>
            <person name="Tunlid A."/>
            <person name="Henrissat B."/>
            <person name="Grigoriev I.V."/>
            <person name="Hibbett D.S."/>
            <person name="Martin F."/>
        </authorList>
    </citation>
    <scope>NUCLEOTIDE SEQUENCE [LARGE SCALE GENOMIC DNA]</scope>
    <source>
        <strain evidence="12">Foug A</strain>
    </source>
</reference>
<dbReference type="SUPFAM" id="SSF50978">
    <property type="entry name" value="WD40 repeat-like"/>
    <property type="match status" value="1"/>
</dbReference>
<evidence type="ECO:0000256" key="3">
    <source>
        <dbReference type="ARBA" id="ARBA00022552"/>
    </source>
</evidence>
<dbReference type="HOGENOM" id="CLU_005417_1_0_1"/>
<keyword evidence="6" id="KW-0804">Transcription</keyword>
<dbReference type="InParanoid" id="A0A0C3AZ19"/>
<dbReference type="InterPro" id="IPR015943">
    <property type="entry name" value="WD40/YVTN_repeat-like_dom_sf"/>
</dbReference>
<dbReference type="Proteomes" id="UP000053989">
    <property type="component" value="Unassembled WGS sequence"/>
</dbReference>
<evidence type="ECO:0000313" key="11">
    <source>
        <dbReference type="EMBL" id="KIM70232.1"/>
    </source>
</evidence>
<dbReference type="PANTHER" id="PTHR44215:SF1">
    <property type="entry name" value="WD REPEAT-CONTAINING PROTEIN 75"/>
    <property type="match status" value="1"/>
</dbReference>
<evidence type="ECO:0000256" key="8">
    <source>
        <dbReference type="PROSITE-ProRule" id="PRU00221"/>
    </source>
</evidence>
<dbReference type="GO" id="GO:2000234">
    <property type="term" value="P:positive regulation of rRNA processing"/>
    <property type="evidence" value="ECO:0007669"/>
    <property type="project" value="TreeGrafter"/>
</dbReference>
<keyword evidence="2" id="KW-0690">Ribosome biogenesis</keyword>
<dbReference type="InterPro" id="IPR036322">
    <property type="entry name" value="WD40_repeat_dom_sf"/>
</dbReference>
<dbReference type="GO" id="GO:0006364">
    <property type="term" value="P:rRNA processing"/>
    <property type="evidence" value="ECO:0007669"/>
    <property type="project" value="UniProtKB-KW"/>
</dbReference>
<protein>
    <recommendedName>
        <fullName evidence="10">WD repeat-containing protein 75 second beta-propeller domain-containing protein</fullName>
    </recommendedName>
</protein>
<evidence type="ECO:0000256" key="9">
    <source>
        <dbReference type="SAM" id="MobiDB-lite"/>
    </source>
</evidence>
<dbReference type="InterPro" id="IPR057644">
    <property type="entry name" value="Beta-prop_WDR75_2nd"/>
</dbReference>
<dbReference type="SUPFAM" id="SSF50998">
    <property type="entry name" value="Quinoprotein alcohol dehydrogenase-like"/>
    <property type="match status" value="1"/>
</dbReference>
<evidence type="ECO:0000256" key="6">
    <source>
        <dbReference type="ARBA" id="ARBA00023163"/>
    </source>
</evidence>
<feature type="compositionally biased region" description="Basic residues" evidence="9">
    <location>
        <begin position="33"/>
        <end position="47"/>
    </location>
</feature>